<evidence type="ECO:0000256" key="14">
    <source>
        <dbReference type="PIRSR" id="PIRSR634015-3"/>
    </source>
</evidence>
<accession>A0A7W3U1G0</accession>
<keyword evidence="16" id="KW-0732">Signal</keyword>
<evidence type="ECO:0000256" key="2">
    <source>
        <dbReference type="ARBA" id="ARBA00004496"/>
    </source>
</evidence>
<comment type="cofactor">
    <cofactor evidence="14">
        <name>Zn(2+)</name>
        <dbReference type="ChEBI" id="CHEBI:29105"/>
    </cofactor>
    <text evidence="14">Binds 1 zinc ion per subunit.</text>
</comment>
<dbReference type="InterPro" id="IPR001930">
    <property type="entry name" value="Peptidase_M1"/>
</dbReference>
<dbReference type="Gene3D" id="3.30.2010.30">
    <property type="match status" value="1"/>
</dbReference>
<evidence type="ECO:0000256" key="16">
    <source>
        <dbReference type="SAM" id="SignalP"/>
    </source>
</evidence>
<evidence type="ECO:0000256" key="5">
    <source>
        <dbReference type="ARBA" id="ARBA00015611"/>
    </source>
</evidence>
<feature type="binding site" evidence="13">
    <location>
        <begin position="185"/>
        <end position="187"/>
    </location>
    <ligand>
        <name>a peptide</name>
        <dbReference type="ChEBI" id="CHEBI:60466"/>
    </ligand>
</feature>
<dbReference type="SUPFAM" id="SSF48371">
    <property type="entry name" value="ARM repeat"/>
    <property type="match status" value="1"/>
</dbReference>
<keyword evidence="19" id="KW-1185">Reference proteome</keyword>
<feature type="region of interest" description="Disordered" evidence="15">
    <location>
        <begin position="19"/>
        <end position="47"/>
    </location>
</feature>
<dbReference type="PRINTS" id="PR00756">
    <property type="entry name" value="ALADIPTASE"/>
</dbReference>
<comment type="catalytic activity">
    <reaction evidence="1">
        <text>Release of an N-terminal amino acid, Xaa-|-Yaa- from a peptide, amide or arylamide. Xaa is preferably Ala, but may be most amino acids including Pro (slow action). When a terminal hydrophobic residue is followed by a prolyl residue, the two may be released as an intact Xaa-Pro dipeptide.</text>
        <dbReference type="EC" id="3.4.11.2"/>
    </reaction>
</comment>
<evidence type="ECO:0000256" key="9">
    <source>
        <dbReference type="ARBA" id="ARBA00022801"/>
    </source>
</evidence>
<evidence type="ECO:0000313" key="18">
    <source>
        <dbReference type="EMBL" id="MBB1087144.1"/>
    </source>
</evidence>
<dbReference type="InterPro" id="IPR042097">
    <property type="entry name" value="Aminopeptidase_N-like_N_sf"/>
</dbReference>
<keyword evidence="7" id="KW-0645">Protease</keyword>
<protein>
    <recommendedName>
        <fullName evidence="5">Aminopeptidase N</fullName>
        <ecNumber evidence="4">3.4.11.2</ecNumber>
    </recommendedName>
</protein>
<name>A0A7W3U1G0_9GAMM</name>
<dbReference type="InterPro" id="IPR016024">
    <property type="entry name" value="ARM-type_fold"/>
</dbReference>
<feature type="active site" description="Proton donor" evidence="12">
    <location>
        <position position="428"/>
    </location>
</feature>
<keyword evidence="10 14" id="KW-0862">Zinc</keyword>
<evidence type="ECO:0000313" key="19">
    <source>
        <dbReference type="Proteomes" id="UP000552587"/>
    </source>
</evidence>
<dbReference type="Gene3D" id="1.10.390.10">
    <property type="entry name" value="Neutral Protease Domain 2"/>
    <property type="match status" value="1"/>
</dbReference>
<dbReference type="SMART" id="SM01263">
    <property type="entry name" value="Leuk-A4-hydro_C"/>
    <property type="match status" value="1"/>
</dbReference>
<organism evidence="18 19">
    <name type="scientific">Marilutibacter penaei</name>
    <dbReference type="NCBI Taxonomy" id="2759900"/>
    <lineage>
        <taxon>Bacteria</taxon>
        <taxon>Pseudomonadati</taxon>
        <taxon>Pseudomonadota</taxon>
        <taxon>Gammaproteobacteria</taxon>
        <taxon>Lysobacterales</taxon>
        <taxon>Lysobacteraceae</taxon>
        <taxon>Marilutibacter</taxon>
    </lineage>
</organism>
<dbReference type="Pfam" id="PF01433">
    <property type="entry name" value="Peptidase_M1"/>
    <property type="match status" value="1"/>
</dbReference>
<evidence type="ECO:0000256" key="4">
    <source>
        <dbReference type="ARBA" id="ARBA00012564"/>
    </source>
</evidence>
<evidence type="ECO:0000256" key="7">
    <source>
        <dbReference type="ARBA" id="ARBA00022670"/>
    </source>
</evidence>
<dbReference type="GO" id="GO:0016285">
    <property type="term" value="F:alanyl aminopeptidase activity"/>
    <property type="evidence" value="ECO:0007669"/>
    <property type="project" value="UniProtKB-EC"/>
</dbReference>
<dbReference type="Pfam" id="PF17900">
    <property type="entry name" value="Peptidase_M1_N"/>
    <property type="match status" value="1"/>
</dbReference>
<feature type="signal peptide" evidence="16">
    <location>
        <begin position="1"/>
        <end position="23"/>
    </location>
</feature>
<dbReference type="Gene3D" id="1.25.40.320">
    <property type="entry name" value="Peptidase M1, leukotriene A4 hydrolase/aminopeptidase C-terminal domain"/>
    <property type="match status" value="1"/>
</dbReference>
<dbReference type="AlphaFoldDB" id="A0A7W3U1G0"/>
<reference evidence="18 19" key="1">
    <citation type="submission" date="2020-07" db="EMBL/GenBank/DDBJ databases">
        <authorList>
            <person name="Xu S."/>
            <person name="Li A."/>
        </authorList>
    </citation>
    <scope>NUCLEOTIDE SEQUENCE [LARGE SCALE GENOMIC DNA]</scope>
    <source>
        <strain evidence="18 19">SG-8</strain>
    </source>
</reference>
<gene>
    <name evidence="18" type="ORF">H4F99_01430</name>
</gene>
<evidence type="ECO:0000256" key="11">
    <source>
        <dbReference type="ARBA" id="ARBA00023049"/>
    </source>
</evidence>
<keyword evidence="6" id="KW-0963">Cytoplasm</keyword>
<evidence type="ECO:0000256" key="6">
    <source>
        <dbReference type="ARBA" id="ARBA00022490"/>
    </source>
</evidence>
<dbReference type="Proteomes" id="UP000552587">
    <property type="component" value="Unassembled WGS sequence"/>
</dbReference>
<dbReference type="InterPro" id="IPR045357">
    <property type="entry name" value="Aminopeptidase_N-like_N"/>
</dbReference>
<dbReference type="EC" id="3.4.11.2" evidence="4"/>
<evidence type="ECO:0000256" key="10">
    <source>
        <dbReference type="ARBA" id="ARBA00022833"/>
    </source>
</evidence>
<dbReference type="InterPro" id="IPR038502">
    <property type="entry name" value="M1_LTA-4_hydro/amino_C_sf"/>
</dbReference>
<keyword evidence="9" id="KW-0378">Hydrolase</keyword>
<comment type="caution">
    <text evidence="18">The sequence shown here is derived from an EMBL/GenBank/DDBJ whole genome shotgun (WGS) entry which is preliminary data.</text>
</comment>
<dbReference type="FunFam" id="3.30.2010.30:FF:000001">
    <property type="entry name" value="Leukotriene A(4) hydrolase"/>
    <property type="match status" value="1"/>
</dbReference>
<evidence type="ECO:0000256" key="15">
    <source>
        <dbReference type="SAM" id="MobiDB-lite"/>
    </source>
</evidence>
<feature type="binding site" evidence="14">
    <location>
        <position position="341"/>
    </location>
    <ligand>
        <name>Zn(2+)</name>
        <dbReference type="ChEBI" id="CHEBI:29105"/>
        <note>catalytic</note>
    </ligand>
</feature>
<comment type="subcellular location">
    <subcellularLocation>
        <location evidence="2">Cytoplasm</location>
    </subcellularLocation>
</comment>
<keyword evidence="8 14" id="KW-0479">Metal-binding</keyword>
<feature type="binding site" evidence="14">
    <location>
        <position position="345"/>
    </location>
    <ligand>
        <name>Zn(2+)</name>
        <dbReference type="ChEBI" id="CHEBI:29105"/>
        <note>catalytic</note>
    </ligand>
</feature>
<evidence type="ECO:0000256" key="12">
    <source>
        <dbReference type="PIRSR" id="PIRSR634015-1"/>
    </source>
</evidence>
<dbReference type="InterPro" id="IPR049980">
    <property type="entry name" value="LTA4H_cat"/>
</dbReference>
<feature type="binding site" evidence="14">
    <location>
        <position position="364"/>
    </location>
    <ligand>
        <name>Zn(2+)</name>
        <dbReference type="ChEBI" id="CHEBI:29105"/>
        <note>catalytic</note>
    </ligand>
</feature>
<dbReference type="PANTHER" id="PTHR45726:SF3">
    <property type="entry name" value="LEUKOTRIENE A-4 HYDROLASE"/>
    <property type="match status" value="1"/>
</dbReference>
<sequence length="661" mass="72347">MRASLLTLCLAAALAAGCSSEQAPPTGDTATAAPEPGTDLSARDDAEAGSEATARADVFSYAEPEMVRIKDLALALNLDFDAKTLAGSATYELDWVDPEAGRLTLDTRELEIEKVVGEREDGSWIDLTFVVDDADERLGSKLTIAAPDRNPRIRVSYKTSPEASGLQWLTPAMTEGGASPFMFSQSQQIHARSWVPLQDTPQVRFTYTAHVTAPKDAMVLMSADNDPGAERDGDYSFTMPQPIPSYLLAIAAGDLVFKPVGERSGVWAEPAAIDKSVKEFADTEKMIEVTEKLYGPYRWGRYDMLVLPPSFPYGGMENPRLSFITPTVIVGDKSLVSLIAHELAHSWSGNLVTFATPKDQWLNEGMTSYVENRIVEELYGKDLADMEYLLARNELRKTIGDMPPQGQALAIRPDVEVTAKDPLTEVAYDKGAWFLAFLESRFGREDFDTFLRGYFDHFAFQSIPTTTFIDYARENLLDRHPGKVSEAELDEWIYGTGIPASAPEVKSPLLEKVDAARTAWLADGTLPAKAVTDAWSTQEWLHFLDGMPETLETAQLVALDEAYAFTGTANGEVAMRWYPLAVRSGYTQANDAAAAFLETIGRRKLIMPTYAELVKTPEGLALAEATFARARPGYHPITTASVEHLIEEAKSPGAAKGGPVD</sequence>
<dbReference type="PANTHER" id="PTHR45726">
    <property type="entry name" value="LEUKOTRIENE A-4 HYDROLASE"/>
    <property type="match status" value="1"/>
</dbReference>
<dbReference type="InterPro" id="IPR015211">
    <property type="entry name" value="Peptidase_M1_C"/>
</dbReference>
<evidence type="ECO:0000256" key="13">
    <source>
        <dbReference type="PIRSR" id="PIRSR634015-2"/>
    </source>
</evidence>
<dbReference type="Pfam" id="PF09127">
    <property type="entry name" value="Leuk-A4-hydro_C"/>
    <property type="match status" value="1"/>
</dbReference>
<dbReference type="GO" id="GO:0008270">
    <property type="term" value="F:zinc ion binding"/>
    <property type="evidence" value="ECO:0007669"/>
    <property type="project" value="InterPro"/>
</dbReference>
<feature type="binding site" evidence="13">
    <location>
        <begin position="602"/>
        <end position="604"/>
    </location>
    <ligand>
        <name>a peptide</name>
        <dbReference type="ChEBI" id="CHEBI:60466"/>
    </ligand>
</feature>
<dbReference type="EMBL" id="JACHTE010000001">
    <property type="protein sequence ID" value="MBB1087144.1"/>
    <property type="molecule type" value="Genomic_DNA"/>
</dbReference>
<feature type="active site" description="Proton acceptor" evidence="12">
    <location>
        <position position="342"/>
    </location>
</feature>
<dbReference type="Gene3D" id="2.60.40.1730">
    <property type="entry name" value="tricorn interacting facor f3 domain"/>
    <property type="match status" value="1"/>
</dbReference>
<evidence type="ECO:0000259" key="17">
    <source>
        <dbReference type="SMART" id="SM01263"/>
    </source>
</evidence>
<comment type="similarity">
    <text evidence="3">Belongs to the peptidase M1 family.</text>
</comment>
<feature type="chain" id="PRO_5030673308" description="Aminopeptidase N" evidence="16">
    <location>
        <begin position="24"/>
        <end position="661"/>
    </location>
</feature>
<feature type="domain" description="Peptidase M1 leukotriene A4 hydrolase/aminopeptidase C-terminal" evidence="17">
    <location>
        <begin position="507"/>
        <end position="646"/>
    </location>
</feature>
<dbReference type="GO" id="GO:0006508">
    <property type="term" value="P:proteolysis"/>
    <property type="evidence" value="ECO:0007669"/>
    <property type="project" value="UniProtKB-KW"/>
</dbReference>
<dbReference type="InterPro" id="IPR014782">
    <property type="entry name" value="Peptidase_M1_dom"/>
</dbReference>
<dbReference type="GO" id="GO:0008237">
    <property type="term" value="F:metallopeptidase activity"/>
    <property type="evidence" value="ECO:0007669"/>
    <property type="project" value="UniProtKB-KW"/>
</dbReference>
<dbReference type="InterPro" id="IPR027268">
    <property type="entry name" value="Peptidase_M4/M1_CTD_sf"/>
</dbReference>
<dbReference type="PROSITE" id="PS51257">
    <property type="entry name" value="PROKAR_LIPOPROTEIN"/>
    <property type="match status" value="1"/>
</dbReference>
<evidence type="ECO:0000256" key="1">
    <source>
        <dbReference type="ARBA" id="ARBA00000098"/>
    </source>
</evidence>
<keyword evidence="11" id="KW-0482">Metalloprotease</keyword>
<dbReference type="CDD" id="cd09599">
    <property type="entry name" value="M1_LTA4H"/>
    <property type="match status" value="1"/>
</dbReference>
<evidence type="ECO:0000256" key="8">
    <source>
        <dbReference type="ARBA" id="ARBA00022723"/>
    </source>
</evidence>
<dbReference type="SUPFAM" id="SSF55486">
    <property type="entry name" value="Metalloproteases ('zincins'), catalytic domain"/>
    <property type="match status" value="1"/>
</dbReference>
<dbReference type="InterPro" id="IPR034015">
    <property type="entry name" value="M1_LTA4H"/>
</dbReference>
<dbReference type="RefSeq" id="WP_182667925.1">
    <property type="nucleotide sequence ID" value="NZ_JACHTE010000001.1"/>
</dbReference>
<dbReference type="GO" id="GO:0005737">
    <property type="term" value="C:cytoplasm"/>
    <property type="evidence" value="ECO:0007669"/>
    <property type="project" value="UniProtKB-SubCell"/>
</dbReference>
<feature type="compositionally biased region" description="Low complexity" evidence="15">
    <location>
        <begin position="23"/>
        <end position="39"/>
    </location>
</feature>
<dbReference type="SUPFAM" id="SSF63737">
    <property type="entry name" value="Leukotriene A4 hydrolase N-terminal domain"/>
    <property type="match status" value="1"/>
</dbReference>
<proteinExistence type="inferred from homology"/>
<evidence type="ECO:0000256" key="3">
    <source>
        <dbReference type="ARBA" id="ARBA00010136"/>
    </source>
</evidence>
<feature type="binding site" evidence="13">
    <location>
        <begin position="312"/>
        <end position="317"/>
    </location>
    <ligand>
        <name>a peptide</name>
        <dbReference type="ChEBI" id="CHEBI:60466"/>
    </ligand>
</feature>